<evidence type="ECO:0000256" key="6">
    <source>
        <dbReference type="ARBA" id="ARBA00033409"/>
    </source>
</evidence>
<dbReference type="Proteomes" id="UP000188603">
    <property type="component" value="Chromosome"/>
</dbReference>
<dbReference type="Pfam" id="PF02565">
    <property type="entry name" value="RecO_C"/>
    <property type="match status" value="1"/>
</dbReference>
<gene>
    <name evidence="7" type="primary">recO</name>
    <name evidence="9" type="ORF">B0W44_05785</name>
</gene>
<keyword evidence="3 7" id="KW-0227">DNA damage</keyword>
<proteinExistence type="inferred from homology"/>
<dbReference type="InterPro" id="IPR042242">
    <property type="entry name" value="RecO_C"/>
</dbReference>
<dbReference type="KEGG" id="ntr:B0W44_05785"/>
<keyword evidence="4 7" id="KW-0233">DNA recombination</keyword>
<dbReference type="RefSeq" id="WP_077719188.1">
    <property type="nucleotide sequence ID" value="NZ_CP019699.1"/>
</dbReference>
<evidence type="ECO:0000256" key="4">
    <source>
        <dbReference type="ARBA" id="ARBA00023172"/>
    </source>
</evidence>
<dbReference type="EMBL" id="CP019699">
    <property type="protein sequence ID" value="AQS55368.1"/>
    <property type="molecule type" value="Genomic_DNA"/>
</dbReference>
<dbReference type="HAMAP" id="MF_00201">
    <property type="entry name" value="RecO"/>
    <property type="match status" value="1"/>
</dbReference>
<evidence type="ECO:0000256" key="2">
    <source>
        <dbReference type="ARBA" id="ARBA00021310"/>
    </source>
</evidence>
<sequence length="254" mass="29199">MLTKAEGIVIRARDYGESHKVIVLYTREFGKIAVMARGVKKTKSRLSFVTQVLTHGQYQFFAGSGMGTLSQGEVIESHHALRQDVLNMSYAAYMAELTDKLTLEKEVNPYVFHLLSKTFSYLEEGKDADILCRIFELKMLSVAGYRPQLDQCLHCGEEDKPFYFSVAKGGILCQDCRLPEEPVLSLSTSAARLLRLFLHFDINRIGEIRVKQETKDLLERVMYDYTDYHTDLRLKSRDVLNQMKAFEEHNPRTI</sequence>
<evidence type="ECO:0000313" key="9">
    <source>
        <dbReference type="EMBL" id="AQS55368.1"/>
    </source>
</evidence>
<dbReference type="SUPFAM" id="SSF50249">
    <property type="entry name" value="Nucleic acid-binding proteins"/>
    <property type="match status" value="1"/>
</dbReference>
<evidence type="ECO:0000256" key="7">
    <source>
        <dbReference type="HAMAP-Rule" id="MF_00201"/>
    </source>
</evidence>
<dbReference type="InterPro" id="IPR022572">
    <property type="entry name" value="DNA_rep/recomb_RecO_N"/>
</dbReference>
<dbReference type="InterPro" id="IPR012340">
    <property type="entry name" value="NA-bd_OB-fold"/>
</dbReference>
<reference evidence="9 10" key="1">
    <citation type="journal article" date="2015" name="Int. J. Syst. Evol. Microbiol.">
        <title>Novibacillus thermophilus gen. nov., sp. nov., a Gram-staining-negative and moderately thermophilic member of the family Thermoactinomycetaceae.</title>
        <authorList>
            <person name="Yang G."/>
            <person name="Chen J."/>
            <person name="Zhou S."/>
        </authorList>
    </citation>
    <scope>NUCLEOTIDE SEQUENCE [LARGE SCALE GENOMIC DNA]</scope>
    <source>
        <strain evidence="9 10">SG-1</strain>
    </source>
</reference>
<dbReference type="NCBIfam" id="TIGR00613">
    <property type="entry name" value="reco"/>
    <property type="match status" value="1"/>
</dbReference>
<accession>A0A1U9K5R7</accession>
<dbReference type="GO" id="GO:0043590">
    <property type="term" value="C:bacterial nucleoid"/>
    <property type="evidence" value="ECO:0007669"/>
    <property type="project" value="TreeGrafter"/>
</dbReference>
<comment type="similarity">
    <text evidence="1 7">Belongs to the RecO family.</text>
</comment>
<dbReference type="SUPFAM" id="SSF57863">
    <property type="entry name" value="ArfGap/RecO-like zinc finger"/>
    <property type="match status" value="1"/>
</dbReference>
<evidence type="ECO:0000313" key="10">
    <source>
        <dbReference type="Proteomes" id="UP000188603"/>
    </source>
</evidence>
<name>A0A1U9K5R7_9BACL</name>
<dbReference type="Pfam" id="PF11967">
    <property type="entry name" value="RecO_N"/>
    <property type="match status" value="1"/>
</dbReference>
<dbReference type="PANTHER" id="PTHR33991">
    <property type="entry name" value="DNA REPAIR PROTEIN RECO"/>
    <property type="match status" value="1"/>
</dbReference>
<dbReference type="GO" id="GO:0006310">
    <property type="term" value="P:DNA recombination"/>
    <property type="evidence" value="ECO:0007669"/>
    <property type="project" value="UniProtKB-UniRule"/>
</dbReference>
<dbReference type="PANTHER" id="PTHR33991:SF1">
    <property type="entry name" value="DNA REPAIR PROTEIN RECO"/>
    <property type="match status" value="1"/>
</dbReference>
<dbReference type="InterPro" id="IPR037278">
    <property type="entry name" value="ARFGAP/RecO"/>
</dbReference>
<evidence type="ECO:0000256" key="5">
    <source>
        <dbReference type="ARBA" id="ARBA00023204"/>
    </source>
</evidence>
<evidence type="ECO:0000259" key="8">
    <source>
        <dbReference type="Pfam" id="PF11967"/>
    </source>
</evidence>
<evidence type="ECO:0000256" key="3">
    <source>
        <dbReference type="ARBA" id="ARBA00022763"/>
    </source>
</evidence>
<dbReference type="OrthoDB" id="9797083at2"/>
<keyword evidence="10" id="KW-1185">Reference proteome</keyword>
<dbReference type="GO" id="GO:0006302">
    <property type="term" value="P:double-strand break repair"/>
    <property type="evidence" value="ECO:0007669"/>
    <property type="project" value="TreeGrafter"/>
</dbReference>
<protein>
    <recommendedName>
        <fullName evidence="2 7">DNA repair protein RecO</fullName>
    </recommendedName>
    <alternativeName>
        <fullName evidence="6 7">Recombination protein O</fullName>
    </alternativeName>
</protein>
<keyword evidence="5 7" id="KW-0234">DNA repair</keyword>
<evidence type="ECO:0000256" key="1">
    <source>
        <dbReference type="ARBA" id="ARBA00007452"/>
    </source>
</evidence>
<dbReference type="InterPro" id="IPR003717">
    <property type="entry name" value="RecO"/>
</dbReference>
<dbReference type="Gene3D" id="2.40.50.140">
    <property type="entry name" value="Nucleic acid-binding proteins"/>
    <property type="match status" value="1"/>
</dbReference>
<comment type="function">
    <text evidence="7">Involved in DNA repair and RecF pathway recombination.</text>
</comment>
<feature type="domain" description="DNA replication/recombination mediator RecO N-terminal" evidence="8">
    <location>
        <begin position="1"/>
        <end position="77"/>
    </location>
</feature>
<dbReference type="STRING" id="1471761.B0W44_05785"/>
<dbReference type="AlphaFoldDB" id="A0A1U9K5R7"/>
<organism evidence="9 10">
    <name type="scientific">Novibacillus thermophilus</name>
    <dbReference type="NCBI Taxonomy" id="1471761"/>
    <lineage>
        <taxon>Bacteria</taxon>
        <taxon>Bacillati</taxon>
        <taxon>Bacillota</taxon>
        <taxon>Bacilli</taxon>
        <taxon>Bacillales</taxon>
        <taxon>Thermoactinomycetaceae</taxon>
        <taxon>Novibacillus</taxon>
    </lineage>
</organism>
<dbReference type="Gene3D" id="1.20.1440.120">
    <property type="entry name" value="Recombination protein O, C-terminal domain"/>
    <property type="match status" value="1"/>
</dbReference>